<reference evidence="1 2" key="1">
    <citation type="submission" date="2013-11" db="EMBL/GenBank/DDBJ databases">
        <title>Single cell genomics of uncultured Tannerella BU063 (oral taxon 286).</title>
        <authorList>
            <person name="Beall C.J."/>
            <person name="Campbell A.G."/>
            <person name="Griffen A.L."/>
            <person name="Podar M."/>
            <person name="Leys E.J."/>
        </authorList>
    </citation>
    <scope>NUCLEOTIDE SEQUENCE [LARGE SCALE GENOMIC DNA]</scope>
    <source>
        <strain evidence="1">Cell 5</strain>
    </source>
</reference>
<name>W2CA82_9BACT</name>
<dbReference type="EMBL" id="AYYC01000708">
    <property type="protein sequence ID" value="ETK04045.1"/>
    <property type="molecule type" value="Genomic_DNA"/>
</dbReference>
<sequence length="32" mass="3967">MDMISSSTLKRKTESIFMWKKEIMKRKFGWNQ</sequence>
<gene>
    <name evidence="1" type="ORF">T229_11090</name>
</gene>
<protein>
    <submittedName>
        <fullName evidence="1">Uncharacterized protein</fullName>
    </submittedName>
</protein>
<dbReference type="AlphaFoldDB" id="W2CA82"/>
<evidence type="ECO:0000313" key="1">
    <source>
        <dbReference type="EMBL" id="ETK04045.1"/>
    </source>
</evidence>
<evidence type="ECO:0000313" key="2">
    <source>
        <dbReference type="Proteomes" id="UP000018872"/>
    </source>
</evidence>
<accession>W2CA82</accession>
<dbReference type="Proteomes" id="UP000018872">
    <property type="component" value="Unassembled WGS sequence"/>
</dbReference>
<organism evidence="1 2">
    <name type="scientific">Tannerella sp. oral taxon BU063 isolate Cell 5</name>
    <dbReference type="NCBI Taxonomy" id="1410950"/>
    <lineage>
        <taxon>Bacteria</taxon>
        <taxon>Pseudomonadati</taxon>
        <taxon>Bacteroidota</taxon>
        <taxon>Bacteroidia</taxon>
        <taxon>Bacteroidales</taxon>
        <taxon>Tannerellaceae</taxon>
        <taxon>Tannerella</taxon>
    </lineage>
</organism>
<proteinExistence type="predicted"/>
<comment type="caution">
    <text evidence="1">The sequence shown here is derived from an EMBL/GenBank/DDBJ whole genome shotgun (WGS) entry which is preliminary data.</text>
</comment>